<dbReference type="RefSeq" id="WP_376868025.1">
    <property type="nucleotide sequence ID" value="NZ_JBHRYB010000015.1"/>
</dbReference>
<keyword evidence="2" id="KW-1185">Reference proteome</keyword>
<comment type="caution">
    <text evidence="1">The sequence shown here is derived from an EMBL/GenBank/DDBJ whole genome shotgun (WGS) entry which is preliminary data.</text>
</comment>
<dbReference type="Proteomes" id="UP001595722">
    <property type="component" value="Unassembled WGS sequence"/>
</dbReference>
<evidence type="ECO:0000313" key="1">
    <source>
        <dbReference type="EMBL" id="MFC3681554.1"/>
    </source>
</evidence>
<reference evidence="2" key="1">
    <citation type="journal article" date="2019" name="Int. J. Syst. Evol. Microbiol.">
        <title>The Global Catalogue of Microorganisms (GCM) 10K type strain sequencing project: providing services to taxonomists for standard genome sequencing and annotation.</title>
        <authorList>
            <consortium name="The Broad Institute Genomics Platform"/>
            <consortium name="The Broad Institute Genome Sequencing Center for Infectious Disease"/>
            <person name="Wu L."/>
            <person name="Ma J."/>
        </authorList>
    </citation>
    <scope>NUCLEOTIDE SEQUENCE [LARGE SCALE GENOMIC DNA]</scope>
    <source>
        <strain evidence="2">KCTC 42424</strain>
    </source>
</reference>
<gene>
    <name evidence="1" type="ORF">ACFOMG_15725</name>
</gene>
<organism evidence="1 2">
    <name type="scientific">Bacterioplanoides pacificum</name>
    <dbReference type="NCBI Taxonomy" id="1171596"/>
    <lineage>
        <taxon>Bacteria</taxon>
        <taxon>Pseudomonadati</taxon>
        <taxon>Pseudomonadota</taxon>
        <taxon>Gammaproteobacteria</taxon>
        <taxon>Oceanospirillales</taxon>
        <taxon>Oceanospirillaceae</taxon>
        <taxon>Bacterioplanoides</taxon>
    </lineage>
</organism>
<accession>A0ABV7VVI3</accession>
<proteinExistence type="predicted"/>
<protein>
    <submittedName>
        <fullName evidence="1">Uncharacterized protein</fullName>
    </submittedName>
</protein>
<dbReference type="EMBL" id="JBHRYB010000015">
    <property type="protein sequence ID" value="MFC3681554.1"/>
    <property type="molecule type" value="Genomic_DNA"/>
</dbReference>
<sequence>MNNLALAKTIIDDSPTFKIISGGPYFPPLKVINEFMAQGHDPADQDYLHIRWQPFEIDTSVYKELKDWWISINPDASEDWLGLPESESYNWFTEAYDRI</sequence>
<name>A0ABV7VVI3_9GAMM</name>
<evidence type="ECO:0000313" key="2">
    <source>
        <dbReference type="Proteomes" id="UP001595722"/>
    </source>
</evidence>